<dbReference type="Gene3D" id="2.40.50.90">
    <property type="match status" value="1"/>
</dbReference>
<comment type="caution">
    <text evidence="6">The sequence shown here is derived from an EMBL/GenBank/DDBJ whole genome shotgun (WGS) entry which is preliminary data.</text>
</comment>
<evidence type="ECO:0000256" key="2">
    <source>
        <dbReference type="ARBA" id="ARBA00022759"/>
    </source>
</evidence>
<dbReference type="PANTHER" id="PTHR12302">
    <property type="entry name" value="EBNA2 BINDING PROTEIN P100"/>
    <property type="match status" value="1"/>
</dbReference>
<protein>
    <submittedName>
        <fullName evidence="6">Nuclease-like protein</fullName>
    </submittedName>
</protein>
<evidence type="ECO:0000259" key="5">
    <source>
        <dbReference type="PROSITE" id="PS50830"/>
    </source>
</evidence>
<dbReference type="SMART" id="SM00318">
    <property type="entry name" value="SNc"/>
    <property type="match status" value="1"/>
</dbReference>
<feature type="domain" description="TNase-like" evidence="5">
    <location>
        <begin position="67"/>
        <end position="205"/>
    </location>
</feature>
<dbReference type="InterPro" id="IPR016071">
    <property type="entry name" value="Staphylococal_nuclease_OB-fold"/>
</dbReference>
<dbReference type="EMBL" id="SHLC01000001">
    <property type="protein sequence ID" value="RZU64049.1"/>
    <property type="molecule type" value="Genomic_DNA"/>
</dbReference>
<evidence type="ECO:0000256" key="4">
    <source>
        <dbReference type="SAM" id="MobiDB-lite"/>
    </source>
</evidence>
<feature type="region of interest" description="Disordered" evidence="4">
    <location>
        <begin position="41"/>
        <end position="65"/>
    </location>
</feature>
<accession>A0A4Q8AJS3</accession>
<organism evidence="6 7">
    <name type="scientific">Microterricola gilva</name>
    <dbReference type="NCBI Taxonomy" id="393267"/>
    <lineage>
        <taxon>Bacteria</taxon>
        <taxon>Bacillati</taxon>
        <taxon>Actinomycetota</taxon>
        <taxon>Actinomycetes</taxon>
        <taxon>Micrococcales</taxon>
        <taxon>Microbacteriaceae</taxon>
        <taxon>Microterricola</taxon>
    </lineage>
</organism>
<reference evidence="6 7" key="1">
    <citation type="submission" date="2019-02" db="EMBL/GenBank/DDBJ databases">
        <title>Sequencing the genomes of 1000 actinobacteria strains.</title>
        <authorList>
            <person name="Klenk H.-P."/>
        </authorList>
    </citation>
    <scope>NUCLEOTIDE SEQUENCE [LARGE SCALE GENOMIC DNA]</scope>
    <source>
        <strain evidence="6 7">DSM 18319</strain>
    </source>
</reference>
<proteinExistence type="predicted"/>
<dbReference type="GO" id="GO:0016787">
    <property type="term" value="F:hydrolase activity"/>
    <property type="evidence" value="ECO:0007669"/>
    <property type="project" value="UniProtKB-KW"/>
</dbReference>
<keyword evidence="2" id="KW-0255">Endonuclease</keyword>
<keyword evidence="7" id="KW-1185">Reference proteome</keyword>
<sequence length="206" mass="21420">MNPWLRLFIPLALVLLATAAIWAPKLGWFDALGSTDSGAGSGIESGAASEQGLEAGPAAAAPPRPDSAVAVTVDYVHDGDTLFVYPEQPTAVLGSTEKTKVRLLGIDTPEVGENAECFGAEATEALRALLPEGSTAWALTDVNPTDKYGRSLLLMWTDDGRFVNNELLLGGAATVLQIDPNRAHTALFQQSEAAAAESGAGLWGAC</sequence>
<keyword evidence="1" id="KW-0540">Nuclease</keyword>
<dbReference type="AlphaFoldDB" id="A0A4Q8AJS3"/>
<name>A0A4Q8AJS3_9MICO</name>
<dbReference type="PANTHER" id="PTHR12302:SF3">
    <property type="entry name" value="SERINE_THREONINE-PROTEIN KINASE 31"/>
    <property type="match status" value="1"/>
</dbReference>
<dbReference type="Proteomes" id="UP000291483">
    <property type="component" value="Unassembled WGS sequence"/>
</dbReference>
<dbReference type="PROSITE" id="PS50830">
    <property type="entry name" value="TNASE_3"/>
    <property type="match status" value="1"/>
</dbReference>
<evidence type="ECO:0000256" key="3">
    <source>
        <dbReference type="ARBA" id="ARBA00022801"/>
    </source>
</evidence>
<feature type="compositionally biased region" description="Low complexity" evidence="4">
    <location>
        <begin position="42"/>
        <end position="59"/>
    </location>
</feature>
<evidence type="ECO:0000256" key="1">
    <source>
        <dbReference type="ARBA" id="ARBA00022722"/>
    </source>
</evidence>
<keyword evidence="3" id="KW-0378">Hydrolase</keyword>
<dbReference type="Pfam" id="PF00565">
    <property type="entry name" value="SNase"/>
    <property type="match status" value="1"/>
</dbReference>
<gene>
    <name evidence="6" type="ORF">EV379_0342</name>
</gene>
<dbReference type="SUPFAM" id="SSF50199">
    <property type="entry name" value="Staphylococcal nuclease"/>
    <property type="match status" value="1"/>
</dbReference>
<dbReference type="GO" id="GO:0004519">
    <property type="term" value="F:endonuclease activity"/>
    <property type="evidence" value="ECO:0007669"/>
    <property type="project" value="UniProtKB-KW"/>
</dbReference>
<evidence type="ECO:0000313" key="7">
    <source>
        <dbReference type="Proteomes" id="UP000291483"/>
    </source>
</evidence>
<dbReference type="InterPro" id="IPR035437">
    <property type="entry name" value="SNase_OB-fold_sf"/>
</dbReference>
<evidence type="ECO:0000313" key="6">
    <source>
        <dbReference type="EMBL" id="RZU64049.1"/>
    </source>
</evidence>